<keyword evidence="3 5" id="KW-1133">Transmembrane helix</keyword>
<proteinExistence type="predicted"/>
<sequence length="161" mass="18704">MNNKEHLPIMGIGPLIVIPQLLITTIAIIISRKGFFGFAKLNMTKLPFMIVGILLIISGVIIWCFANFKTRIDKYIKENKLATTGIYSIVRNPIYSSFLLICTGFIMVENNMILFLIPIICWIYMTLILKNTEEKWLQNLYGSEYIDYCKRVNRCIPWFPK</sequence>
<evidence type="ECO:0000256" key="5">
    <source>
        <dbReference type="SAM" id="Phobius"/>
    </source>
</evidence>
<protein>
    <submittedName>
        <fullName evidence="6">Isoprenylcysteine carboxylmethyltransferase family protein</fullName>
    </submittedName>
</protein>
<feature type="transmembrane region" description="Helical" evidence="5">
    <location>
        <begin position="112"/>
        <end position="129"/>
    </location>
</feature>
<reference evidence="6 7" key="1">
    <citation type="submission" date="2020-05" db="EMBL/GenBank/DDBJ databases">
        <title>Draft genome of xy-202 and genomic insight in genome of the genus Peptostreptococcus.</title>
        <authorList>
            <person name="Zhang Z."/>
        </authorList>
    </citation>
    <scope>NUCLEOTIDE SEQUENCE [LARGE SCALE GENOMIC DNA]</scope>
    <source>
        <strain evidence="6 7">DSM 27025</strain>
    </source>
</reference>
<comment type="caution">
    <text evidence="6">The sequence shown here is derived from an EMBL/GenBank/DDBJ whole genome shotgun (WGS) entry which is preliminary data.</text>
</comment>
<dbReference type="Gene3D" id="1.20.120.1630">
    <property type="match status" value="1"/>
</dbReference>
<dbReference type="Pfam" id="PF04191">
    <property type="entry name" value="PEMT"/>
    <property type="match status" value="1"/>
</dbReference>
<name>A0ABR6TMQ9_9FIRM</name>
<evidence type="ECO:0000256" key="3">
    <source>
        <dbReference type="ARBA" id="ARBA00022989"/>
    </source>
</evidence>
<evidence type="ECO:0000313" key="6">
    <source>
        <dbReference type="EMBL" id="MBC2576704.1"/>
    </source>
</evidence>
<dbReference type="EMBL" id="JABGBW010000010">
    <property type="protein sequence ID" value="MBC2576704.1"/>
    <property type="molecule type" value="Genomic_DNA"/>
</dbReference>
<evidence type="ECO:0000256" key="4">
    <source>
        <dbReference type="ARBA" id="ARBA00023136"/>
    </source>
</evidence>
<gene>
    <name evidence="6" type="ORF">HLB29_08435</name>
</gene>
<keyword evidence="7" id="KW-1185">Reference proteome</keyword>
<evidence type="ECO:0000313" key="7">
    <source>
        <dbReference type="Proteomes" id="UP000713904"/>
    </source>
</evidence>
<comment type="subcellular location">
    <subcellularLocation>
        <location evidence="1">Endomembrane system</location>
        <topology evidence="1">Multi-pass membrane protein</topology>
    </subcellularLocation>
</comment>
<evidence type="ECO:0000256" key="2">
    <source>
        <dbReference type="ARBA" id="ARBA00022692"/>
    </source>
</evidence>
<accession>A0ABR6TMQ9</accession>
<keyword evidence="2 5" id="KW-0812">Transmembrane</keyword>
<feature type="transmembrane region" description="Helical" evidence="5">
    <location>
        <begin position="46"/>
        <end position="68"/>
    </location>
</feature>
<dbReference type="PANTHER" id="PTHR12714">
    <property type="entry name" value="PROTEIN-S ISOPRENYLCYSTEINE O-METHYLTRANSFERASE"/>
    <property type="match status" value="1"/>
</dbReference>
<dbReference type="Proteomes" id="UP000713904">
    <property type="component" value="Unassembled WGS sequence"/>
</dbReference>
<dbReference type="RefSeq" id="WP_185624721.1">
    <property type="nucleotide sequence ID" value="NZ_JABGBW010000010.1"/>
</dbReference>
<organism evidence="6 7">
    <name type="scientific">Peptostreptococcus canis</name>
    <dbReference type="NCBI Taxonomy" id="1159213"/>
    <lineage>
        <taxon>Bacteria</taxon>
        <taxon>Bacillati</taxon>
        <taxon>Bacillota</taxon>
        <taxon>Clostridia</taxon>
        <taxon>Peptostreptococcales</taxon>
        <taxon>Peptostreptococcaceae</taxon>
        <taxon>Peptostreptococcus</taxon>
    </lineage>
</organism>
<feature type="transmembrane region" description="Helical" evidence="5">
    <location>
        <begin position="89"/>
        <end position="106"/>
    </location>
</feature>
<evidence type="ECO:0000256" key="1">
    <source>
        <dbReference type="ARBA" id="ARBA00004127"/>
    </source>
</evidence>
<dbReference type="PANTHER" id="PTHR12714:SF9">
    <property type="entry name" value="PROTEIN-S-ISOPRENYLCYSTEINE O-METHYLTRANSFERASE"/>
    <property type="match status" value="1"/>
</dbReference>
<dbReference type="InterPro" id="IPR007318">
    <property type="entry name" value="Phopholipid_MeTrfase"/>
</dbReference>
<feature type="transmembrane region" description="Helical" evidence="5">
    <location>
        <begin position="12"/>
        <end position="31"/>
    </location>
</feature>
<keyword evidence="4 5" id="KW-0472">Membrane</keyword>